<feature type="transmembrane region" description="Helical" evidence="6">
    <location>
        <begin position="326"/>
        <end position="346"/>
    </location>
</feature>
<dbReference type="InterPro" id="IPR050189">
    <property type="entry name" value="MFS_Efflux_Transporters"/>
</dbReference>
<evidence type="ECO:0000256" key="4">
    <source>
        <dbReference type="ARBA" id="ARBA00022989"/>
    </source>
</evidence>
<evidence type="ECO:0000313" key="9">
    <source>
        <dbReference type="Proteomes" id="UP000694257"/>
    </source>
</evidence>
<keyword evidence="4 6" id="KW-1133">Transmembrane helix</keyword>
<name>A0ABX8RXK0_NOCIO</name>
<accession>A0ABX8RXK0</accession>
<feature type="domain" description="Major facilitator superfamily (MFS) profile" evidence="7">
    <location>
        <begin position="6"/>
        <end position="388"/>
    </location>
</feature>
<reference evidence="8 9" key="1">
    <citation type="submission" date="2021-07" db="EMBL/GenBank/DDBJ databases">
        <title>Whole Genome Sequence of Nocardia Iowensis.</title>
        <authorList>
            <person name="Lamm A."/>
            <person name="Collins-Fairclough A.M."/>
            <person name="Bunk B."/>
            <person name="Sproer C."/>
        </authorList>
    </citation>
    <scope>NUCLEOTIDE SEQUENCE [LARGE SCALE GENOMIC DNA]</scope>
    <source>
        <strain evidence="8 9">NRRL 5646</strain>
    </source>
</reference>
<organism evidence="8 9">
    <name type="scientific">Nocardia iowensis</name>
    <dbReference type="NCBI Taxonomy" id="204891"/>
    <lineage>
        <taxon>Bacteria</taxon>
        <taxon>Bacillati</taxon>
        <taxon>Actinomycetota</taxon>
        <taxon>Actinomycetes</taxon>
        <taxon>Mycobacteriales</taxon>
        <taxon>Nocardiaceae</taxon>
        <taxon>Nocardia</taxon>
    </lineage>
</organism>
<evidence type="ECO:0000313" key="8">
    <source>
        <dbReference type="EMBL" id="QXN94389.1"/>
    </source>
</evidence>
<sequence length="439" mass="43317">MSTHARLLLLALGMFALGIDGYVIAGLLPQIGRDLAVTDSAAGQLITVFALVYALCAPLLGILTARQPPRLVLILSLALFAAANVGTSLADSFPVLLAARVAAALAAAAFTPVAAATATALVPEGRRGRALATVASGITVATAVGVPLGTLIGGAFGWRTTFGIVAVLGAVAAAGLLLLLPPVPAPPAAGIGTRLAVARASGVPGALGLTMLWIAGAFTVLTFLSPILDTVGGIRGAALSIWLLIFGLAAVAGNALGGRAADRYPTTRLVVVSTAGLTLALAAFGALASSGAHGSAGAAIAAVALAVWGIFGWSFSPAQQHRLVELAPNAAGIVLSLNASAIYAGISLGSLLGSLALEHAGAAGVGWTATLIELLAVTTAIVLARHHRPHPKASASARPLAPDASTPFPHPAARYRGEGVSCAGARPGDCRGSADLGGL</sequence>
<feature type="transmembrane region" description="Helical" evidence="6">
    <location>
        <begin position="294"/>
        <end position="314"/>
    </location>
</feature>
<feature type="transmembrane region" description="Helical" evidence="6">
    <location>
        <begin position="102"/>
        <end position="122"/>
    </location>
</feature>
<evidence type="ECO:0000256" key="3">
    <source>
        <dbReference type="ARBA" id="ARBA00022692"/>
    </source>
</evidence>
<dbReference type="EMBL" id="CP078145">
    <property type="protein sequence ID" value="QXN94389.1"/>
    <property type="molecule type" value="Genomic_DNA"/>
</dbReference>
<evidence type="ECO:0000256" key="6">
    <source>
        <dbReference type="SAM" id="Phobius"/>
    </source>
</evidence>
<feature type="transmembrane region" description="Helical" evidence="6">
    <location>
        <begin position="134"/>
        <end position="156"/>
    </location>
</feature>
<dbReference type="CDD" id="cd17324">
    <property type="entry name" value="MFS_NepI_like"/>
    <property type="match status" value="1"/>
</dbReference>
<feature type="transmembrane region" description="Helical" evidence="6">
    <location>
        <begin position="41"/>
        <end position="64"/>
    </location>
</feature>
<protein>
    <submittedName>
        <fullName evidence="8">MFS transporter</fullName>
    </submittedName>
</protein>
<dbReference type="Pfam" id="PF07690">
    <property type="entry name" value="MFS_1"/>
    <property type="match status" value="1"/>
</dbReference>
<comment type="subcellular location">
    <subcellularLocation>
        <location evidence="1">Cell membrane</location>
        <topology evidence="1">Multi-pass membrane protein</topology>
    </subcellularLocation>
</comment>
<proteinExistence type="predicted"/>
<dbReference type="PANTHER" id="PTHR43124:SF10">
    <property type="entry name" value="PURINE EFFLUX PUMP PBUE"/>
    <property type="match status" value="1"/>
</dbReference>
<keyword evidence="3 6" id="KW-0812">Transmembrane</keyword>
<dbReference type="InterPro" id="IPR011701">
    <property type="entry name" value="MFS"/>
</dbReference>
<dbReference type="Proteomes" id="UP000694257">
    <property type="component" value="Chromosome"/>
</dbReference>
<keyword evidence="2" id="KW-1003">Cell membrane</keyword>
<feature type="transmembrane region" description="Helical" evidence="6">
    <location>
        <begin position="269"/>
        <end position="288"/>
    </location>
</feature>
<keyword evidence="5 6" id="KW-0472">Membrane</keyword>
<feature type="transmembrane region" description="Helical" evidence="6">
    <location>
        <begin position="71"/>
        <end position="90"/>
    </location>
</feature>
<feature type="transmembrane region" description="Helical" evidence="6">
    <location>
        <begin position="236"/>
        <end position="257"/>
    </location>
</feature>
<feature type="transmembrane region" description="Helical" evidence="6">
    <location>
        <begin position="162"/>
        <end position="180"/>
    </location>
</feature>
<dbReference type="PROSITE" id="PS50850">
    <property type="entry name" value="MFS"/>
    <property type="match status" value="1"/>
</dbReference>
<evidence type="ECO:0000256" key="1">
    <source>
        <dbReference type="ARBA" id="ARBA00004651"/>
    </source>
</evidence>
<evidence type="ECO:0000259" key="7">
    <source>
        <dbReference type="PROSITE" id="PS50850"/>
    </source>
</evidence>
<evidence type="ECO:0000256" key="2">
    <source>
        <dbReference type="ARBA" id="ARBA00022475"/>
    </source>
</evidence>
<feature type="transmembrane region" description="Helical" evidence="6">
    <location>
        <begin position="201"/>
        <end position="224"/>
    </location>
</feature>
<dbReference type="RefSeq" id="WP_218476908.1">
    <property type="nucleotide sequence ID" value="NZ_BAABJN010000015.1"/>
</dbReference>
<evidence type="ECO:0000256" key="5">
    <source>
        <dbReference type="ARBA" id="ARBA00023136"/>
    </source>
</evidence>
<feature type="transmembrane region" description="Helical" evidence="6">
    <location>
        <begin position="366"/>
        <end position="384"/>
    </location>
</feature>
<keyword evidence="9" id="KW-1185">Reference proteome</keyword>
<dbReference type="PANTHER" id="PTHR43124">
    <property type="entry name" value="PURINE EFFLUX PUMP PBUE"/>
    <property type="match status" value="1"/>
</dbReference>
<dbReference type="InterPro" id="IPR020846">
    <property type="entry name" value="MFS_dom"/>
</dbReference>
<gene>
    <name evidence="8" type="ORF">KV110_15805</name>
</gene>